<name>A0AAV0T1J7_9STRA</name>
<reference evidence="2" key="1">
    <citation type="submission" date="2022-12" db="EMBL/GenBank/DDBJ databases">
        <authorList>
            <person name="Webb A."/>
        </authorList>
    </citation>
    <scope>NUCLEOTIDE SEQUENCE</scope>
    <source>
        <strain evidence="2">Pf2</strain>
    </source>
</reference>
<comment type="caution">
    <text evidence="2">The sequence shown here is derived from an EMBL/GenBank/DDBJ whole genome shotgun (WGS) entry which is preliminary data.</text>
</comment>
<feature type="region of interest" description="Disordered" evidence="1">
    <location>
        <begin position="52"/>
        <end position="129"/>
    </location>
</feature>
<evidence type="ECO:0000256" key="1">
    <source>
        <dbReference type="SAM" id="MobiDB-lite"/>
    </source>
</evidence>
<evidence type="ECO:0000313" key="2">
    <source>
        <dbReference type="EMBL" id="CAI5712778.1"/>
    </source>
</evidence>
<dbReference type="AlphaFoldDB" id="A0AAV0T1J7"/>
<gene>
    <name evidence="2" type="ORF">PFR002_LOCUS2619</name>
</gene>
<organism evidence="2 3">
    <name type="scientific">Peronospora farinosa</name>
    <dbReference type="NCBI Taxonomy" id="134698"/>
    <lineage>
        <taxon>Eukaryota</taxon>
        <taxon>Sar</taxon>
        <taxon>Stramenopiles</taxon>
        <taxon>Oomycota</taxon>
        <taxon>Peronosporomycetes</taxon>
        <taxon>Peronosporales</taxon>
        <taxon>Peronosporaceae</taxon>
        <taxon>Peronospora</taxon>
    </lineage>
</organism>
<evidence type="ECO:0000313" key="3">
    <source>
        <dbReference type="Proteomes" id="UP001159659"/>
    </source>
</evidence>
<feature type="compositionally biased region" description="Basic and acidic residues" evidence="1">
    <location>
        <begin position="71"/>
        <end position="105"/>
    </location>
</feature>
<protein>
    <submittedName>
        <fullName evidence="2">Uncharacterized protein</fullName>
    </submittedName>
</protein>
<feature type="compositionally biased region" description="Basic and acidic residues" evidence="1">
    <location>
        <begin position="112"/>
        <end position="125"/>
    </location>
</feature>
<feature type="compositionally biased region" description="Low complexity" evidence="1">
    <location>
        <begin position="53"/>
        <end position="68"/>
    </location>
</feature>
<accession>A0AAV0T1J7</accession>
<sequence>MDEWRRWEVELKELPAKHQELVRQAMTVARLTIVRGGTTMNVFISHTRRANDIDNNVSSDNDAAAPSAKGDTVRNDKDDASRNTEDDATHDTDGDAARIGVRDTPRNAGIDATREFTRDVDDDASRNTARRMPKLPPLVILFDVPNVMPTVTPIVVRQVTPNGA</sequence>
<proteinExistence type="predicted"/>
<dbReference type="Proteomes" id="UP001159659">
    <property type="component" value="Unassembled WGS sequence"/>
</dbReference>
<dbReference type="EMBL" id="CANTFK010000288">
    <property type="protein sequence ID" value="CAI5712778.1"/>
    <property type="molecule type" value="Genomic_DNA"/>
</dbReference>